<keyword evidence="1" id="KW-0614">Plasmid</keyword>
<dbReference type="RefSeq" id="WP_018063914.1">
    <property type="nucleotide sequence ID" value="NZ_AQWH01000005.1"/>
</dbReference>
<accession>A0A1U9Z8J7</accession>
<reference evidence="1 2" key="1">
    <citation type="submission" date="2017-03" db="EMBL/GenBank/DDBJ databases">
        <title>Foreign affairs: Plasmid Transfer between Roseobacters and Rhizobia.</title>
        <authorList>
            <person name="Bartling P."/>
            <person name="Bunk B."/>
            <person name="Overmann J."/>
            <person name="Brinkmann H."/>
            <person name="Petersen J."/>
        </authorList>
    </citation>
    <scope>NUCLEOTIDE SEQUENCE [LARGE SCALE GENOMIC DNA]</scope>
    <source>
        <strain evidence="1 2">MACL11</strain>
        <plasmid evidence="2">Plasmid pmm593</plasmid>
    </source>
</reference>
<evidence type="ECO:0000313" key="1">
    <source>
        <dbReference type="EMBL" id="AQZ53902.1"/>
    </source>
</evidence>
<dbReference type="EMBL" id="CP020331">
    <property type="protein sequence ID" value="AQZ53902.1"/>
    <property type="molecule type" value="Genomic_DNA"/>
</dbReference>
<dbReference type="KEGG" id="mmed:Mame_04610"/>
<sequence>MGTIADIIERIPALFADEPSLVRRAARAEITILLQAGDQARRLILDRGTLCVASADGPMDGWDIAFRGAADVFLDHWQEMPSPNSADIFGMRRHGRLVIEGNFLPLMRHLQVVKDILALPRRVS</sequence>
<evidence type="ECO:0000313" key="2">
    <source>
        <dbReference type="Proteomes" id="UP000191135"/>
    </source>
</evidence>
<organism evidence="1 2">
    <name type="scientific">Martelella mediterranea DSM 17316</name>
    <dbReference type="NCBI Taxonomy" id="1122214"/>
    <lineage>
        <taxon>Bacteria</taxon>
        <taxon>Pseudomonadati</taxon>
        <taxon>Pseudomonadota</taxon>
        <taxon>Alphaproteobacteria</taxon>
        <taxon>Hyphomicrobiales</taxon>
        <taxon>Aurantimonadaceae</taxon>
        <taxon>Martelella</taxon>
    </lineage>
</organism>
<protein>
    <recommendedName>
        <fullName evidence="3">SCP-2 sterol transfer family protein</fullName>
    </recommendedName>
</protein>
<dbReference type="AlphaFoldDB" id="A0A1U9Z8J7"/>
<geneLocation type="plasmid" evidence="2">
    <name>pmm593</name>
</geneLocation>
<proteinExistence type="predicted"/>
<dbReference type="OrthoDB" id="2853714at2"/>
<name>A0A1U9Z8J7_9HYPH</name>
<gene>
    <name evidence="1" type="ORF">Mame_04610</name>
</gene>
<dbReference type="Proteomes" id="UP000191135">
    <property type="component" value="Plasmid pMM593"/>
</dbReference>
<keyword evidence="2" id="KW-1185">Reference proteome</keyword>
<evidence type="ECO:0008006" key="3">
    <source>
        <dbReference type="Google" id="ProtNLM"/>
    </source>
</evidence>